<feature type="transmembrane region" description="Helical" evidence="11">
    <location>
        <begin position="481"/>
        <end position="502"/>
    </location>
</feature>
<dbReference type="Gene3D" id="3.20.20.80">
    <property type="entry name" value="Glycosidases"/>
    <property type="match status" value="1"/>
</dbReference>
<dbReference type="AlphaFoldDB" id="A0A3D8GMM6"/>
<evidence type="ECO:0000256" key="12">
    <source>
        <dbReference type="SAM" id="SignalP"/>
    </source>
</evidence>
<accession>A0A3D8GMM6</accession>
<dbReference type="Pfam" id="PF00128">
    <property type="entry name" value="Alpha-amylase"/>
    <property type="match status" value="1"/>
</dbReference>
<dbReference type="OrthoDB" id="9805159at2"/>
<sequence>MKARLAACFLVSLLLFGVLPVHAIEKDGRKWQDETIYFLMVDRFNNGSQLNDKNVNAKDSLAYNGGDFLGIIDRLDHIKDMGFSSIMLTPVFDNVEGGYHGYWVNDFYKTEEHFGTLKEFKKLVKKAHESGLKVLIDFPANSAGPDSKLMKEKGPEWFHEESAVVGLDKDARLNGWVDGLPDFNHENPEVRAYLIDAAKWWVKETDIDGYRLDSAEHVPASFWKEFSGAVKAEKDGFYLIGDLGPESRNLYGEYKDAGFDTFYDYPLLDELRKGLVKPDRSFSGVLENWGENMGIVENPHEMAVFFDDHKMARFTREMVNVKQFPGSQWKQALAYMYTTPGIPVVYYGTEIAVDGGDAPDNSRLMNFRADKELIDHITKLSELRQKLPSLTRGTMEKLYEKDGMAVFKRVYKGETAIIAINNTSETQYVNLSPEQVDPDGNELRGLLIDEKAEGKKDGFTIVLDRDESEIFVLAEKMGLNYPFIAAIAAIWIFFIWFFIFLAKRGKKQNPKV</sequence>
<dbReference type="GO" id="GO:0004556">
    <property type="term" value="F:alpha-amylase activity"/>
    <property type="evidence" value="ECO:0007669"/>
    <property type="project" value="UniProtKB-EC"/>
</dbReference>
<comment type="caution">
    <text evidence="14">The sequence shown here is derived from an EMBL/GenBank/DDBJ whole genome shotgun (WGS) entry which is preliminary data.</text>
</comment>
<keyword evidence="14" id="KW-0456">Lyase</keyword>
<keyword evidence="7" id="KW-0378">Hydrolase</keyword>
<evidence type="ECO:0000256" key="6">
    <source>
        <dbReference type="ARBA" id="ARBA00022729"/>
    </source>
</evidence>
<dbReference type="Gene3D" id="2.60.40.1180">
    <property type="entry name" value="Golgi alpha-mannosidase II"/>
    <property type="match status" value="1"/>
</dbReference>
<dbReference type="PANTHER" id="PTHR10357:SF215">
    <property type="entry name" value="ALPHA-AMYLASE 1"/>
    <property type="match status" value="1"/>
</dbReference>
<dbReference type="InterPro" id="IPR017853">
    <property type="entry name" value="GH"/>
</dbReference>
<evidence type="ECO:0000256" key="2">
    <source>
        <dbReference type="ARBA" id="ARBA00001913"/>
    </source>
</evidence>
<dbReference type="SUPFAM" id="SSF51445">
    <property type="entry name" value="(Trans)glycosidases"/>
    <property type="match status" value="1"/>
</dbReference>
<evidence type="ECO:0000256" key="7">
    <source>
        <dbReference type="ARBA" id="ARBA00022801"/>
    </source>
</evidence>
<dbReference type="InterPro" id="IPR006047">
    <property type="entry name" value="GH13_cat_dom"/>
</dbReference>
<comment type="catalytic activity">
    <reaction evidence="1">
        <text>Endohydrolysis of (1-&gt;4)-alpha-D-glucosidic linkages in polysaccharides containing three or more (1-&gt;4)-alpha-linked D-glucose units.</text>
        <dbReference type="EC" id="3.2.1.1"/>
    </reaction>
</comment>
<organism evidence="14 15">
    <name type="scientific">Neobacillus piezotolerans</name>
    <dbReference type="NCBI Taxonomy" id="2259171"/>
    <lineage>
        <taxon>Bacteria</taxon>
        <taxon>Bacillati</taxon>
        <taxon>Bacillota</taxon>
        <taxon>Bacilli</taxon>
        <taxon>Bacillales</taxon>
        <taxon>Bacillaceae</taxon>
        <taxon>Neobacillus</taxon>
    </lineage>
</organism>
<dbReference type="EMBL" id="QNQT01000009">
    <property type="protein sequence ID" value="RDU35541.1"/>
    <property type="molecule type" value="Genomic_DNA"/>
</dbReference>
<keyword evidence="6 12" id="KW-0732">Signal</keyword>
<dbReference type="GO" id="GO:0005509">
    <property type="term" value="F:calcium ion binding"/>
    <property type="evidence" value="ECO:0007669"/>
    <property type="project" value="InterPro"/>
</dbReference>
<dbReference type="RefSeq" id="WP_115453325.1">
    <property type="nucleotide sequence ID" value="NZ_QNQT01000009.1"/>
</dbReference>
<keyword evidence="11" id="KW-0812">Transmembrane</keyword>
<dbReference type="EC" id="3.2.1.1" evidence="4"/>
<name>A0A3D8GMM6_9BACI</name>
<dbReference type="PANTHER" id="PTHR10357">
    <property type="entry name" value="ALPHA-AMYLASE FAMILY MEMBER"/>
    <property type="match status" value="1"/>
</dbReference>
<keyword evidence="11" id="KW-0472">Membrane</keyword>
<feature type="domain" description="Glycosyl hydrolase family 13 catalytic" evidence="13">
    <location>
        <begin position="38"/>
        <end position="384"/>
    </location>
</feature>
<gene>
    <name evidence="14" type="ORF">DRW41_17545</name>
</gene>
<feature type="signal peptide" evidence="12">
    <location>
        <begin position="1"/>
        <end position="23"/>
    </location>
</feature>
<dbReference type="GO" id="GO:0016829">
    <property type="term" value="F:lyase activity"/>
    <property type="evidence" value="ECO:0007669"/>
    <property type="project" value="UniProtKB-KW"/>
</dbReference>
<dbReference type="GO" id="GO:0005975">
    <property type="term" value="P:carbohydrate metabolic process"/>
    <property type="evidence" value="ECO:0007669"/>
    <property type="project" value="InterPro"/>
</dbReference>
<dbReference type="SUPFAM" id="SSF51011">
    <property type="entry name" value="Glycosyl hydrolase domain"/>
    <property type="match status" value="1"/>
</dbReference>
<dbReference type="PIRSF" id="PIRSF001024">
    <property type="entry name" value="Alph-amyl_fung"/>
    <property type="match status" value="1"/>
</dbReference>
<keyword evidence="15" id="KW-1185">Reference proteome</keyword>
<keyword evidence="5" id="KW-0479">Metal-binding</keyword>
<comment type="similarity">
    <text evidence="3">Belongs to the glycosyl hydrolase 13 family.</text>
</comment>
<dbReference type="Pfam" id="PF22026">
    <property type="entry name" value="Alpha-amylase_C_2"/>
    <property type="match status" value="1"/>
</dbReference>
<reference evidence="14 15" key="1">
    <citation type="submission" date="2018-07" db="EMBL/GenBank/DDBJ databases">
        <title>Bacillus sp. YLB-04 draft genome sequence.</title>
        <authorList>
            <person name="Yu L."/>
            <person name="Tang X."/>
        </authorList>
    </citation>
    <scope>NUCLEOTIDE SEQUENCE [LARGE SCALE GENOMIC DNA]</scope>
    <source>
        <strain evidence="14 15">YLB-04</strain>
    </source>
</reference>
<evidence type="ECO:0000313" key="14">
    <source>
        <dbReference type="EMBL" id="RDU35541.1"/>
    </source>
</evidence>
<protein>
    <recommendedName>
        <fullName evidence="4">alpha-amylase</fullName>
        <ecNumber evidence="4">3.2.1.1</ecNumber>
    </recommendedName>
</protein>
<comment type="cofactor">
    <cofactor evidence="2">
        <name>Ca(2+)</name>
        <dbReference type="ChEBI" id="CHEBI:29108"/>
    </cofactor>
</comment>
<evidence type="ECO:0000256" key="10">
    <source>
        <dbReference type="ARBA" id="ARBA00023295"/>
    </source>
</evidence>
<dbReference type="InterPro" id="IPR013780">
    <property type="entry name" value="Glyco_hydro_b"/>
</dbReference>
<dbReference type="SMART" id="SM00642">
    <property type="entry name" value="Aamy"/>
    <property type="match status" value="1"/>
</dbReference>
<dbReference type="InterPro" id="IPR054174">
    <property type="entry name" value="Alpha-amylase-like_C"/>
</dbReference>
<evidence type="ECO:0000256" key="4">
    <source>
        <dbReference type="ARBA" id="ARBA00012595"/>
    </source>
</evidence>
<feature type="chain" id="PRO_5017650759" description="alpha-amylase" evidence="12">
    <location>
        <begin position="24"/>
        <end position="512"/>
    </location>
</feature>
<evidence type="ECO:0000256" key="11">
    <source>
        <dbReference type="SAM" id="Phobius"/>
    </source>
</evidence>
<dbReference type="Proteomes" id="UP000257144">
    <property type="component" value="Unassembled WGS sequence"/>
</dbReference>
<evidence type="ECO:0000256" key="1">
    <source>
        <dbReference type="ARBA" id="ARBA00000548"/>
    </source>
</evidence>
<keyword evidence="10" id="KW-0326">Glycosidase</keyword>
<proteinExistence type="inferred from homology"/>
<keyword evidence="8" id="KW-0106">Calcium</keyword>
<evidence type="ECO:0000256" key="3">
    <source>
        <dbReference type="ARBA" id="ARBA00008061"/>
    </source>
</evidence>
<keyword evidence="9" id="KW-0119">Carbohydrate metabolism</keyword>
<dbReference type="InterPro" id="IPR013777">
    <property type="entry name" value="A-amylase-like"/>
</dbReference>
<keyword evidence="11" id="KW-1133">Transmembrane helix</keyword>
<evidence type="ECO:0000256" key="9">
    <source>
        <dbReference type="ARBA" id="ARBA00023277"/>
    </source>
</evidence>
<evidence type="ECO:0000256" key="5">
    <source>
        <dbReference type="ARBA" id="ARBA00022723"/>
    </source>
</evidence>
<evidence type="ECO:0000313" key="15">
    <source>
        <dbReference type="Proteomes" id="UP000257144"/>
    </source>
</evidence>
<evidence type="ECO:0000256" key="8">
    <source>
        <dbReference type="ARBA" id="ARBA00022837"/>
    </source>
</evidence>
<evidence type="ECO:0000259" key="13">
    <source>
        <dbReference type="SMART" id="SM00642"/>
    </source>
</evidence>